<keyword evidence="1" id="KW-1133">Transmembrane helix</keyword>
<dbReference type="AlphaFoldDB" id="A0AAW4PLT6"/>
<dbReference type="Proteomes" id="UP001430377">
    <property type="component" value="Unassembled WGS sequence"/>
</dbReference>
<feature type="transmembrane region" description="Helical" evidence="1">
    <location>
        <begin position="88"/>
        <end position="104"/>
    </location>
</feature>
<evidence type="ECO:0000313" key="2">
    <source>
        <dbReference type="EMBL" id="MBX0322106.1"/>
    </source>
</evidence>
<dbReference type="RefSeq" id="WP_220617084.1">
    <property type="nucleotide sequence ID" value="NZ_RKLR01000001.1"/>
</dbReference>
<protein>
    <recommendedName>
        <fullName evidence="4">DUF4395 domain-containing protein</fullName>
    </recommendedName>
</protein>
<keyword evidence="1" id="KW-0472">Membrane</keyword>
<keyword evidence="1" id="KW-0812">Transmembrane</keyword>
<gene>
    <name evidence="2" type="ORF">EGH21_03570</name>
</gene>
<sequence length="146" mass="15681">MYSRDHAILSVLAGLALVVLTTPPVHPAVVVAVAVALGVGIDFDHFLVAYLNTGSAESTRRVLRNPRLAFTGQDDIFETADLSKSQRLLSHVLLAGVAVGGLWLASAPYWALVVGVTLYVHVVADLYADMGETAETRPVENLRDSW</sequence>
<reference evidence="2 3" key="1">
    <citation type="submission" date="2021-06" db="EMBL/GenBank/DDBJ databases">
        <title>Halomicroarcula sp. a new haloarchaeum isolated from saline soil.</title>
        <authorList>
            <person name="Duran-Viseras A."/>
            <person name="Sanchez-Porro C."/>
            <person name="Ventosa A."/>
        </authorList>
    </citation>
    <scope>NUCLEOTIDE SEQUENCE [LARGE SCALE GENOMIC DNA]</scope>
    <source>
        <strain evidence="2 3">F13</strain>
    </source>
</reference>
<accession>A0AAW4PLT6</accession>
<comment type="caution">
    <text evidence="2">The sequence shown here is derived from an EMBL/GenBank/DDBJ whole genome shotgun (WGS) entry which is preliminary data.</text>
</comment>
<name>A0AAW4PLT6_9EURY</name>
<evidence type="ECO:0000313" key="3">
    <source>
        <dbReference type="Proteomes" id="UP001430377"/>
    </source>
</evidence>
<evidence type="ECO:0008006" key="4">
    <source>
        <dbReference type="Google" id="ProtNLM"/>
    </source>
</evidence>
<organism evidence="2 3">
    <name type="scientific">Haloarcula rubra</name>
    <dbReference type="NCBI Taxonomy" id="2487747"/>
    <lineage>
        <taxon>Archaea</taxon>
        <taxon>Methanobacteriati</taxon>
        <taxon>Methanobacteriota</taxon>
        <taxon>Stenosarchaea group</taxon>
        <taxon>Halobacteria</taxon>
        <taxon>Halobacteriales</taxon>
        <taxon>Haloarculaceae</taxon>
        <taxon>Haloarcula</taxon>
    </lineage>
</organism>
<feature type="transmembrane region" description="Helical" evidence="1">
    <location>
        <begin position="31"/>
        <end position="51"/>
    </location>
</feature>
<proteinExistence type="predicted"/>
<dbReference type="EMBL" id="RKLR01000001">
    <property type="protein sequence ID" value="MBX0322106.1"/>
    <property type="molecule type" value="Genomic_DNA"/>
</dbReference>
<evidence type="ECO:0000256" key="1">
    <source>
        <dbReference type="SAM" id="Phobius"/>
    </source>
</evidence>
<keyword evidence="3" id="KW-1185">Reference proteome</keyword>